<comment type="caution">
    <text evidence="2">The sequence shown here is derived from an EMBL/GenBank/DDBJ whole genome shotgun (WGS) entry which is preliminary data.</text>
</comment>
<protein>
    <recommendedName>
        <fullName evidence="4">Restriction endonuclease type IV Mrr domain-containing protein</fullName>
    </recommendedName>
</protein>
<proteinExistence type="predicted"/>
<reference evidence="2 3" key="1">
    <citation type="journal article" date="2014" name="Front. Microbiol.">
        <title>Population and genomic analysis of the genus Halorubrum.</title>
        <authorList>
            <person name="Fullmer M.S."/>
            <person name="Soucy S.M."/>
            <person name="Swithers K.S."/>
            <person name="Makkay A.M."/>
            <person name="Wheeler R."/>
            <person name="Ventosa A."/>
            <person name="Gogarten J.P."/>
            <person name="Papke R.T."/>
        </authorList>
    </citation>
    <scope>NUCLEOTIDE SEQUENCE [LARGE SCALE GENOMIC DNA]</scope>
    <source>
        <strain evidence="2 3">Cb34</strain>
    </source>
</reference>
<gene>
    <name evidence="2" type="ORF">DJ70_15265</name>
</gene>
<dbReference type="SUPFAM" id="SSF52980">
    <property type="entry name" value="Restriction endonuclease-like"/>
    <property type="match status" value="1"/>
</dbReference>
<dbReference type="Proteomes" id="UP000216308">
    <property type="component" value="Unassembled WGS sequence"/>
</dbReference>
<feature type="region of interest" description="Disordered" evidence="1">
    <location>
        <begin position="1"/>
        <end position="33"/>
    </location>
</feature>
<evidence type="ECO:0008006" key="4">
    <source>
        <dbReference type="Google" id="ProtNLM"/>
    </source>
</evidence>
<dbReference type="OrthoDB" id="324010at2157"/>
<dbReference type="AlphaFoldDB" id="A0A256ID15"/>
<keyword evidence="3" id="KW-1185">Reference proteome</keyword>
<evidence type="ECO:0000256" key="1">
    <source>
        <dbReference type="SAM" id="MobiDB-lite"/>
    </source>
</evidence>
<dbReference type="EMBL" id="NHPJ01000132">
    <property type="protein sequence ID" value="OYR54017.1"/>
    <property type="molecule type" value="Genomic_DNA"/>
</dbReference>
<evidence type="ECO:0000313" key="2">
    <source>
        <dbReference type="EMBL" id="OYR54017.1"/>
    </source>
</evidence>
<name>A0A256ID15_9EURY</name>
<sequence length="217" mass="24402">MSDDPKDREEIPDVGGRNREETPTDHDPTNGRWLEGKFADALETWGYLTARNEQLFGLETDVLARRQSPRNEPDDFIVGECKDWHTTLVGRDAVAAISHRAALARAMPVLVVARGVTASAWALAQQLDVRILTIEDLEKDGLPPLTEHRPPVGTFRTRREPWVRELREHVPSIVSRQSTVDIEAPVFFAGGTSPCYVPDRTGNDEYVSAYDSDYEFD</sequence>
<dbReference type="RefSeq" id="WP_094534491.1">
    <property type="nucleotide sequence ID" value="NZ_NHPJ01000132.1"/>
</dbReference>
<accession>A0A256ID15</accession>
<organism evidence="2 3">
    <name type="scientific">Halorubrum halodurans</name>
    <dbReference type="NCBI Taxonomy" id="1383851"/>
    <lineage>
        <taxon>Archaea</taxon>
        <taxon>Methanobacteriati</taxon>
        <taxon>Methanobacteriota</taxon>
        <taxon>Stenosarchaea group</taxon>
        <taxon>Halobacteria</taxon>
        <taxon>Halobacteriales</taxon>
        <taxon>Haloferacaceae</taxon>
        <taxon>Halorubrum</taxon>
    </lineage>
</organism>
<dbReference type="InterPro" id="IPR011335">
    <property type="entry name" value="Restrct_endonuc-II-like"/>
</dbReference>
<evidence type="ECO:0000313" key="3">
    <source>
        <dbReference type="Proteomes" id="UP000216308"/>
    </source>
</evidence>